<dbReference type="GO" id="GO:0043709">
    <property type="term" value="P:cell adhesion involved in single-species biofilm formation"/>
    <property type="evidence" value="ECO:0007669"/>
    <property type="project" value="TreeGrafter"/>
</dbReference>
<organism evidence="2 3">
    <name type="scientific">Hungatella hathewayi</name>
    <dbReference type="NCBI Taxonomy" id="154046"/>
    <lineage>
        <taxon>Bacteria</taxon>
        <taxon>Bacillati</taxon>
        <taxon>Bacillota</taxon>
        <taxon>Clostridia</taxon>
        <taxon>Lachnospirales</taxon>
        <taxon>Lachnospiraceae</taxon>
        <taxon>Hungatella</taxon>
    </lineage>
</organism>
<comment type="caution">
    <text evidence="2">The sequence shown here is derived from an EMBL/GenBank/DDBJ whole genome shotgun (WGS) entry which is preliminary data.</text>
</comment>
<dbReference type="GO" id="GO:0052621">
    <property type="term" value="F:diguanylate cyclase activity"/>
    <property type="evidence" value="ECO:0007669"/>
    <property type="project" value="TreeGrafter"/>
</dbReference>
<reference evidence="2 3" key="1">
    <citation type="submission" date="2019-09" db="EMBL/GenBank/DDBJ databases">
        <title>Draft genome sequencing of Hungatella hathewayi 123Y-2.</title>
        <authorList>
            <person name="Lv Q."/>
            <person name="Li S."/>
        </authorList>
    </citation>
    <scope>NUCLEOTIDE SEQUENCE [LARGE SCALE GENOMIC DNA]</scope>
    <source>
        <strain evidence="2 3">123Y-2</strain>
    </source>
</reference>
<dbReference type="Proteomes" id="UP000434223">
    <property type="component" value="Unassembled WGS sequence"/>
</dbReference>
<dbReference type="InterPro" id="IPR050469">
    <property type="entry name" value="Diguanylate_Cyclase"/>
</dbReference>
<dbReference type="PANTHER" id="PTHR45138">
    <property type="entry name" value="REGULATORY COMPONENTS OF SENSORY TRANSDUCTION SYSTEM"/>
    <property type="match status" value="1"/>
</dbReference>
<dbReference type="GO" id="GO:0005886">
    <property type="term" value="C:plasma membrane"/>
    <property type="evidence" value="ECO:0007669"/>
    <property type="project" value="TreeGrafter"/>
</dbReference>
<dbReference type="CDD" id="cd01949">
    <property type="entry name" value="GGDEF"/>
    <property type="match status" value="1"/>
</dbReference>
<dbReference type="Pfam" id="PF00990">
    <property type="entry name" value="GGDEF"/>
    <property type="match status" value="1"/>
</dbReference>
<feature type="domain" description="GGDEF" evidence="1">
    <location>
        <begin position="390"/>
        <end position="525"/>
    </location>
</feature>
<dbReference type="InterPro" id="IPR000160">
    <property type="entry name" value="GGDEF_dom"/>
</dbReference>
<dbReference type="InterPro" id="IPR043128">
    <property type="entry name" value="Rev_trsase/Diguanyl_cyclase"/>
</dbReference>
<dbReference type="SUPFAM" id="SSF55073">
    <property type="entry name" value="Nucleotide cyclase"/>
    <property type="match status" value="1"/>
</dbReference>
<dbReference type="SMART" id="SM00267">
    <property type="entry name" value="GGDEF"/>
    <property type="match status" value="1"/>
</dbReference>
<dbReference type="PANTHER" id="PTHR45138:SF9">
    <property type="entry name" value="DIGUANYLATE CYCLASE DGCM-RELATED"/>
    <property type="match status" value="1"/>
</dbReference>
<sequence>MAYGGESGMGNGWKIKSYIEKIKEAHFKNQEEERRLCEELITYSQANHNAYGLGFAYTYLLDYHIAMHDTEGCSPVLKTALEFHNGHEFLDLRMQVFNFAGIYYSYIHDDITAFDYFLKSLELAEALNDSFMKYRLYNNIAVSFHNKKDCESALAYYQQAYDYLNFSHLEGLYTQYQLYLLQNLINCSIALDSKELVLEYCGRLEQLYEEQPRLKEDLSVPWQNVVILSYFGKREEAYEILRSHLCWEEDPLGATDIIELYPHILDILLEWKEKALAEKVLESLCRHLERESPRARQEACSHEIRFYEIFGMTERLPDAYERYYQASKEALGSVAHNQIRAMKEKLYSFEVQQKLNRLQKLSYMDGLCDIYNRRYYTEQLERAMKETSVKRLGIIILDIDYFKEYNDYYGHNSGDLVLKKVALCLKEEAADQITPCRYGGDEFCCICEDLGGEDIGRYLRNVHERLNRLGIEHAMSRAASVVTLSAGYSVRPLEGLNQQELFHEADEALYWAKTRGKNRDCCYQTDQNDPDQCSRP</sequence>
<protein>
    <submittedName>
        <fullName evidence="2">Diguanylate cyclase</fullName>
    </submittedName>
</protein>
<dbReference type="RefSeq" id="WP_055652253.1">
    <property type="nucleotide sequence ID" value="NZ_CZAZ01000052.1"/>
</dbReference>
<proteinExistence type="predicted"/>
<dbReference type="EMBL" id="WNME01000036">
    <property type="protein sequence ID" value="MUB66880.1"/>
    <property type="molecule type" value="Genomic_DNA"/>
</dbReference>
<dbReference type="SUPFAM" id="SSF48452">
    <property type="entry name" value="TPR-like"/>
    <property type="match status" value="1"/>
</dbReference>
<dbReference type="Gene3D" id="3.30.70.270">
    <property type="match status" value="1"/>
</dbReference>
<gene>
    <name evidence="2" type="ORF">GNE07_28090</name>
</gene>
<dbReference type="NCBIfam" id="TIGR00254">
    <property type="entry name" value="GGDEF"/>
    <property type="match status" value="1"/>
</dbReference>
<dbReference type="Gene3D" id="1.25.40.10">
    <property type="entry name" value="Tetratricopeptide repeat domain"/>
    <property type="match status" value="1"/>
</dbReference>
<dbReference type="GO" id="GO:1902201">
    <property type="term" value="P:negative regulation of bacterial-type flagellum-dependent cell motility"/>
    <property type="evidence" value="ECO:0007669"/>
    <property type="project" value="TreeGrafter"/>
</dbReference>
<evidence type="ECO:0000259" key="1">
    <source>
        <dbReference type="PROSITE" id="PS50887"/>
    </source>
</evidence>
<evidence type="ECO:0000313" key="3">
    <source>
        <dbReference type="Proteomes" id="UP000434223"/>
    </source>
</evidence>
<accession>A0AAW9WP40</accession>
<evidence type="ECO:0000313" key="2">
    <source>
        <dbReference type="EMBL" id="MUB66880.1"/>
    </source>
</evidence>
<dbReference type="AlphaFoldDB" id="A0AAW9WP40"/>
<name>A0AAW9WP40_9FIRM</name>
<dbReference type="PROSITE" id="PS50887">
    <property type="entry name" value="GGDEF"/>
    <property type="match status" value="1"/>
</dbReference>
<dbReference type="InterPro" id="IPR011990">
    <property type="entry name" value="TPR-like_helical_dom_sf"/>
</dbReference>
<dbReference type="InterPro" id="IPR029787">
    <property type="entry name" value="Nucleotide_cyclase"/>
</dbReference>